<dbReference type="STRING" id="1888892.BFL28_04465"/>
<feature type="transmembrane region" description="Helical" evidence="5">
    <location>
        <begin position="223"/>
        <end position="245"/>
    </location>
</feature>
<evidence type="ECO:0000259" key="6">
    <source>
        <dbReference type="PROSITE" id="PS50850"/>
    </source>
</evidence>
<dbReference type="PROSITE" id="PS50850">
    <property type="entry name" value="MFS"/>
    <property type="match status" value="1"/>
</dbReference>
<dbReference type="OrthoDB" id="9794076at2"/>
<comment type="caution">
    <text evidence="7">The sequence shown here is derived from an EMBL/GenBank/DDBJ whole genome shotgun (WGS) entry which is preliminary data.</text>
</comment>
<dbReference type="SUPFAM" id="SSF103473">
    <property type="entry name" value="MFS general substrate transporter"/>
    <property type="match status" value="1"/>
</dbReference>
<evidence type="ECO:0000256" key="3">
    <source>
        <dbReference type="ARBA" id="ARBA00022989"/>
    </source>
</evidence>
<gene>
    <name evidence="7" type="ORF">BFL28_04465</name>
</gene>
<dbReference type="AlphaFoldDB" id="A0A1E3LS39"/>
<feature type="transmembrane region" description="Helical" evidence="5">
    <location>
        <begin position="77"/>
        <end position="97"/>
    </location>
</feature>
<dbReference type="Proteomes" id="UP000094487">
    <property type="component" value="Unassembled WGS sequence"/>
</dbReference>
<accession>A0A1E3LS39</accession>
<dbReference type="GO" id="GO:0016020">
    <property type="term" value="C:membrane"/>
    <property type="evidence" value="ECO:0007669"/>
    <property type="project" value="UniProtKB-SubCell"/>
</dbReference>
<feature type="transmembrane region" description="Helical" evidence="5">
    <location>
        <begin position="136"/>
        <end position="160"/>
    </location>
</feature>
<feature type="transmembrane region" description="Helical" evidence="5">
    <location>
        <begin position="265"/>
        <end position="286"/>
    </location>
</feature>
<comment type="subcellular location">
    <subcellularLocation>
        <location evidence="1">Membrane</location>
        <topology evidence="1">Multi-pass membrane protein</topology>
    </subcellularLocation>
</comment>
<evidence type="ECO:0000313" key="7">
    <source>
        <dbReference type="EMBL" id="ODP36576.1"/>
    </source>
</evidence>
<protein>
    <recommendedName>
        <fullName evidence="6">Major facilitator superfamily (MFS) profile domain-containing protein</fullName>
    </recommendedName>
</protein>
<evidence type="ECO:0000256" key="4">
    <source>
        <dbReference type="ARBA" id="ARBA00023136"/>
    </source>
</evidence>
<dbReference type="PANTHER" id="PTHR11662">
    <property type="entry name" value="SOLUTE CARRIER FAMILY 17"/>
    <property type="match status" value="1"/>
</dbReference>
<evidence type="ECO:0000256" key="5">
    <source>
        <dbReference type="SAM" id="Phobius"/>
    </source>
</evidence>
<reference evidence="7 8" key="1">
    <citation type="submission" date="2016-08" db="EMBL/GenBank/DDBJ databases">
        <title>Draft genome of the agarase producing Sphingomonas sp. MCT13.</title>
        <authorList>
            <person name="D'Andrea M.M."/>
            <person name="Rossolini G.M."/>
            <person name="Thaller M.C."/>
        </authorList>
    </citation>
    <scope>NUCLEOTIDE SEQUENCE [LARGE SCALE GENOMIC DNA]</scope>
    <source>
        <strain evidence="7 8">MCT13</strain>
    </source>
</reference>
<dbReference type="Gene3D" id="1.20.1250.20">
    <property type="entry name" value="MFS general substrate transporter like domains"/>
    <property type="match status" value="2"/>
</dbReference>
<dbReference type="GO" id="GO:0015134">
    <property type="term" value="F:hexuronate transmembrane transporter activity"/>
    <property type="evidence" value="ECO:0007669"/>
    <property type="project" value="TreeGrafter"/>
</dbReference>
<dbReference type="Pfam" id="PF07690">
    <property type="entry name" value="MFS_1"/>
    <property type="match status" value="1"/>
</dbReference>
<sequence length="417" mass="45000">MKFRGKSFRWVICGLLAMAAFLNYLDRQTLALMAGSVQQDLAVDDAGYAALVNSFLVAYMLGGLLSGYLVDRVGPRWGMAFFVGWWSLASGLTGLVQNLFQLGAARFALGLGEAGGWIASPKLVREWFPKSERALAIGIYSSAAHFGAAISPLVVTALLLSVGWRTTFIVTGLVGVLWVIAWFALYRKSRIPPEASDAQPTIDAEPVDTSGWRGWREVARTRGVWGFSFSLALTNPVWFFYLFWFPKYLTDERGLSLERMAGSAWVVYAAAGLGAVGGGLLSGWLVRRGIAAARARVVTMAMTAVLAPIGALNALEPAVWISIGLGALIAFLHTSWVTNQTALPVDLYPARHIGKVLAIGSVFSGLVTIASTYLVGQLVETLTYRPMFLVIAIAYPVAIFAAWFATTGRKLTDGATQ</sequence>
<keyword evidence="8" id="KW-1185">Reference proteome</keyword>
<feature type="domain" description="Major facilitator superfamily (MFS) profile" evidence="6">
    <location>
        <begin position="12"/>
        <end position="410"/>
    </location>
</feature>
<evidence type="ECO:0000256" key="1">
    <source>
        <dbReference type="ARBA" id="ARBA00004141"/>
    </source>
</evidence>
<dbReference type="InterPro" id="IPR036259">
    <property type="entry name" value="MFS_trans_sf"/>
</dbReference>
<feature type="transmembrane region" description="Helical" evidence="5">
    <location>
        <begin position="293"/>
        <end position="312"/>
    </location>
</feature>
<feature type="transmembrane region" description="Helical" evidence="5">
    <location>
        <begin position="387"/>
        <end position="405"/>
    </location>
</feature>
<evidence type="ECO:0000313" key="8">
    <source>
        <dbReference type="Proteomes" id="UP000094487"/>
    </source>
</evidence>
<evidence type="ECO:0000256" key="2">
    <source>
        <dbReference type="ARBA" id="ARBA00022692"/>
    </source>
</evidence>
<feature type="transmembrane region" description="Helical" evidence="5">
    <location>
        <begin position="318"/>
        <end position="336"/>
    </location>
</feature>
<dbReference type="InterPro" id="IPR020846">
    <property type="entry name" value="MFS_dom"/>
</dbReference>
<dbReference type="PANTHER" id="PTHR11662:SF285">
    <property type="entry name" value="HEXURONATE TRANSPORTER"/>
    <property type="match status" value="1"/>
</dbReference>
<organism evidence="7 8">
    <name type="scientific">Sphingomonas turrisvirgatae</name>
    <dbReference type="NCBI Taxonomy" id="1888892"/>
    <lineage>
        <taxon>Bacteria</taxon>
        <taxon>Pseudomonadati</taxon>
        <taxon>Pseudomonadota</taxon>
        <taxon>Alphaproteobacteria</taxon>
        <taxon>Sphingomonadales</taxon>
        <taxon>Sphingomonadaceae</taxon>
        <taxon>Sphingomonas</taxon>
    </lineage>
</organism>
<name>A0A1E3LS39_9SPHN</name>
<keyword evidence="2 5" id="KW-0812">Transmembrane</keyword>
<proteinExistence type="predicted"/>
<feature type="transmembrane region" description="Helical" evidence="5">
    <location>
        <begin position="51"/>
        <end position="70"/>
    </location>
</feature>
<dbReference type="RefSeq" id="WP_069321510.1">
    <property type="nucleotide sequence ID" value="NZ_MDDS01000057.1"/>
</dbReference>
<feature type="transmembrane region" description="Helical" evidence="5">
    <location>
        <begin position="166"/>
        <end position="186"/>
    </location>
</feature>
<dbReference type="InterPro" id="IPR050382">
    <property type="entry name" value="MFS_Na/Anion_cotransporter"/>
</dbReference>
<dbReference type="InterPro" id="IPR011701">
    <property type="entry name" value="MFS"/>
</dbReference>
<keyword evidence="3 5" id="KW-1133">Transmembrane helix</keyword>
<dbReference type="EMBL" id="MDDS01000057">
    <property type="protein sequence ID" value="ODP36576.1"/>
    <property type="molecule type" value="Genomic_DNA"/>
</dbReference>
<feature type="transmembrane region" description="Helical" evidence="5">
    <location>
        <begin position="103"/>
        <end position="124"/>
    </location>
</feature>
<keyword evidence="4 5" id="KW-0472">Membrane</keyword>
<feature type="transmembrane region" description="Helical" evidence="5">
    <location>
        <begin position="356"/>
        <end position="375"/>
    </location>
</feature>